<dbReference type="AlphaFoldDB" id="A0A0C3CT03"/>
<dbReference type="Gene3D" id="2.60.120.400">
    <property type="entry name" value="Calcium-mediated lectin"/>
    <property type="match status" value="1"/>
</dbReference>
<name>A0A0C3CT03_OIDMZ</name>
<dbReference type="OrthoDB" id="10472369at2759"/>
<evidence type="ECO:0000313" key="1">
    <source>
        <dbReference type="EMBL" id="KIM92812.1"/>
    </source>
</evidence>
<dbReference type="HOGENOM" id="CLU_1661308_0_0_1"/>
<dbReference type="Proteomes" id="UP000054321">
    <property type="component" value="Unassembled WGS sequence"/>
</dbReference>
<dbReference type="EMBL" id="KN832905">
    <property type="protein sequence ID" value="KIM92812.1"/>
    <property type="molecule type" value="Genomic_DNA"/>
</dbReference>
<dbReference type="InParanoid" id="A0A0C3CT03"/>
<organism evidence="1 2">
    <name type="scientific">Oidiodendron maius (strain Zn)</name>
    <dbReference type="NCBI Taxonomy" id="913774"/>
    <lineage>
        <taxon>Eukaryota</taxon>
        <taxon>Fungi</taxon>
        <taxon>Dikarya</taxon>
        <taxon>Ascomycota</taxon>
        <taxon>Pezizomycotina</taxon>
        <taxon>Leotiomycetes</taxon>
        <taxon>Leotiomycetes incertae sedis</taxon>
        <taxon>Myxotrichaceae</taxon>
        <taxon>Oidiodendron</taxon>
    </lineage>
</organism>
<dbReference type="SUPFAM" id="SSF82026">
    <property type="entry name" value="Calcium-mediated lectin"/>
    <property type="match status" value="1"/>
</dbReference>
<keyword evidence="2" id="KW-1185">Reference proteome</keyword>
<accession>A0A0C3CT03</accession>
<dbReference type="InterPro" id="IPR036684">
    <property type="entry name" value="Ca_lectin_sf"/>
</dbReference>
<proteinExistence type="predicted"/>
<protein>
    <submittedName>
        <fullName evidence="1">Uncharacterized protein</fullName>
    </submittedName>
</protein>
<reference evidence="1 2" key="1">
    <citation type="submission" date="2014-04" db="EMBL/GenBank/DDBJ databases">
        <authorList>
            <consortium name="DOE Joint Genome Institute"/>
            <person name="Kuo A."/>
            <person name="Martino E."/>
            <person name="Perotto S."/>
            <person name="Kohler A."/>
            <person name="Nagy L.G."/>
            <person name="Floudas D."/>
            <person name="Copeland A."/>
            <person name="Barry K.W."/>
            <person name="Cichocki N."/>
            <person name="Veneault-Fourrey C."/>
            <person name="LaButti K."/>
            <person name="Lindquist E.A."/>
            <person name="Lipzen A."/>
            <person name="Lundell T."/>
            <person name="Morin E."/>
            <person name="Murat C."/>
            <person name="Sun H."/>
            <person name="Tunlid A."/>
            <person name="Henrissat B."/>
            <person name="Grigoriev I.V."/>
            <person name="Hibbett D.S."/>
            <person name="Martin F."/>
            <person name="Nordberg H.P."/>
            <person name="Cantor M.N."/>
            <person name="Hua S.X."/>
        </authorList>
    </citation>
    <scope>NUCLEOTIDE SEQUENCE [LARGE SCALE GENOMIC DNA]</scope>
    <source>
        <strain evidence="1 2">Zn</strain>
    </source>
</reference>
<sequence length="159" mass="16973">MAQPNKVTYPLPANSEINISCEANAAYLQRVTVTIPGDATSPYSFEGVGEPGDMTLVNRVDAIELASSDTERPAIFTFEFDSSGTGTQFQPSPTVLQPYVKATPWGSLITIASEDGVDADNNDSIVFINTAIIAQLDGAAKASGMWERGEEKGVRKLKV</sequence>
<reference evidence="2" key="2">
    <citation type="submission" date="2015-01" db="EMBL/GenBank/DDBJ databases">
        <title>Evolutionary Origins and Diversification of the Mycorrhizal Mutualists.</title>
        <authorList>
            <consortium name="DOE Joint Genome Institute"/>
            <consortium name="Mycorrhizal Genomics Consortium"/>
            <person name="Kohler A."/>
            <person name="Kuo A."/>
            <person name="Nagy L.G."/>
            <person name="Floudas D."/>
            <person name="Copeland A."/>
            <person name="Barry K.W."/>
            <person name="Cichocki N."/>
            <person name="Veneault-Fourrey C."/>
            <person name="LaButti K."/>
            <person name="Lindquist E.A."/>
            <person name="Lipzen A."/>
            <person name="Lundell T."/>
            <person name="Morin E."/>
            <person name="Murat C."/>
            <person name="Riley R."/>
            <person name="Ohm R."/>
            <person name="Sun H."/>
            <person name="Tunlid A."/>
            <person name="Henrissat B."/>
            <person name="Grigoriev I.V."/>
            <person name="Hibbett D.S."/>
            <person name="Martin F."/>
        </authorList>
    </citation>
    <scope>NUCLEOTIDE SEQUENCE [LARGE SCALE GENOMIC DNA]</scope>
    <source>
        <strain evidence="2">Zn</strain>
    </source>
</reference>
<gene>
    <name evidence="1" type="ORF">OIDMADRAFT_36308</name>
</gene>
<evidence type="ECO:0000313" key="2">
    <source>
        <dbReference type="Proteomes" id="UP000054321"/>
    </source>
</evidence>